<dbReference type="InterPro" id="IPR005358">
    <property type="entry name" value="Puta_zinc/iron-chelating_dom"/>
</dbReference>
<reference evidence="1 2" key="1">
    <citation type="submission" date="2018-06" db="EMBL/GenBank/DDBJ databases">
        <title>Extensive metabolic versatility and redundancy in microbially diverse, dynamic hydrothermal sediments.</title>
        <authorList>
            <person name="Dombrowski N."/>
            <person name="Teske A."/>
            <person name="Baker B.J."/>
        </authorList>
    </citation>
    <scope>NUCLEOTIDE SEQUENCE [LARGE SCALE GENOMIC DNA]</scope>
    <source>
        <strain evidence="1">B66_G16</strain>
    </source>
</reference>
<dbReference type="AlphaFoldDB" id="A0A497EUM1"/>
<evidence type="ECO:0000313" key="1">
    <source>
        <dbReference type="EMBL" id="RLE50651.1"/>
    </source>
</evidence>
<name>A0A497EUM1_9CREN</name>
<protein>
    <recommendedName>
        <fullName evidence="3">YkgJ family cysteine cluster protein</fullName>
    </recommendedName>
</protein>
<sequence length="190" mass="21844">MCQLRAFAKTVKNERRLPIWLSWLTLIVVLGQPIERWSCIYVNCQALCCRFSRELTPRDIKEIMEKTGRKPEDFVEFSSGPMPFKLKLVNGKCIFLNEDFSCSLHTLNAKPLLCKIYPFMLDKVYYGEEPIVQLAPVKECPGYEVGEKLGEEFFSELSKTIADYLAELRKVASLRKAGLSPREILEKLLG</sequence>
<evidence type="ECO:0000313" key="2">
    <source>
        <dbReference type="Proteomes" id="UP000278475"/>
    </source>
</evidence>
<dbReference type="Proteomes" id="UP000278475">
    <property type="component" value="Unassembled WGS sequence"/>
</dbReference>
<dbReference type="PANTHER" id="PTHR35866">
    <property type="entry name" value="PUTATIVE-RELATED"/>
    <property type="match status" value="1"/>
</dbReference>
<accession>A0A497EUM1</accession>
<gene>
    <name evidence="1" type="ORF">DRJ31_00420</name>
</gene>
<dbReference type="Pfam" id="PF03692">
    <property type="entry name" value="CxxCxxCC"/>
    <property type="match status" value="1"/>
</dbReference>
<comment type="caution">
    <text evidence="1">The sequence shown here is derived from an EMBL/GenBank/DDBJ whole genome shotgun (WGS) entry which is preliminary data.</text>
</comment>
<dbReference type="EMBL" id="QMQV01000002">
    <property type="protein sequence ID" value="RLE50651.1"/>
    <property type="molecule type" value="Genomic_DNA"/>
</dbReference>
<proteinExistence type="predicted"/>
<organism evidence="1 2">
    <name type="scientific">Thermoproteota archaeon</name>
    <dbReference type="NCBI Taxonomy" id="2056631"/>
    <lineage>
        <taxon>Archaea</taxon>
        <taxon>Thermoproteota</taxon>
    </lineage>
</organism>
<dbReference type="PANTHER" id="PTHR35866:SF2">
    <property type="entry name" value="YKGJ FAMILY CYSTEINE CLUSTER PROTEIN"/>
    <property type="match status" value="1"/>
</dbReference>
<evidence type="ECO:0008006" key="3">
    <source>
        <dbReference type="Google" id="ProtNLM"/>
    </source>
</evidence>